<sequence length="177" mass="20999">MMENEYHITVNDSVFRTKRWELHAVILFTGCFALQFVVYSLFDHMGIIHNHDMEEYMPEIALAVTVFVTCMYYFIREKRTNGVMKLGISFREDSVKISANGKDYIVKHDEITEVRKMMVIDRMHDKKGCYRMKIKCHGRSNLEFETTQQEYEAHLDFEKTELFIFYDACKKAGLKCC</sequence>
<dbReference type="GeneID" id="61431521"/>
<feature type="transmembrane region" description="Helical" evidence="1">
    <location>
        <begin position="56"/>
        <end position="75"/>
    </location>
</feature>
<dbReference type="Proteomes" id="UP000294398">
    <property type="component" value="Chromosome"/>
</dbReference>
<proteinExistence type="predicted"/>
<evidence type="ECO:0000313" key="3">
    <source>
        <dbReference type="EMBL" id="VCV20370.1"/>
    </source>
</evidence>
<name>C7G9T2_9FIRM</name>
<keyword evidence="5" id="KW-1185">Reference proteome</keyword>
<reference evidence="3 5" key="2">
    <citation type="submission" date="2018-09" db="EMBL/GenBank/DDBJ databases">
        <authorList>
            <person name="Petit M.-A."/>
            <person name="Lossouarn J."/>
        </authorList>
    </citation>
    <scope>NUCLEOTIDE SEQUENCE [LARGE SCALE GENOMIC DNA]</scope>
    <source>
        <strain evidence="3 5">L1-82</strain>
    </source>
</reference>
<evidence type="ECO:0000256" key="1">
    <source>
        <dbReference type="SAM" id="Phobius"/>
    </source>
</evidence>
<gene>
    <name evidence="3" type="ORF">RIL182_00225</name>
    <name evidence="2" type="ORF">ROSINTL182_06662</name>
</gene>
<reference evidence="2 4" key="1">
    <citation type="submission" date="2009-08" db="EMBL/GenBank/DDBJ databases">
        <authorList>
            <person name="Weinstock G."/>
            <person name="Sodergren E."/>
            <person name="Clifton S."/>
            <person name="Fulton L."/>
            <person name="Fulton B."/>
            <person name="Courtney L."/>
            <person name="Fronick C."/>
            <person name="Harrison M."/>
            <person name="Strong C."/>
            <person name="Farmer C."/>
            <person name="Delahaunty K."/>
            <person name="Markovic C."/>
            <person name="Hall O."/>
            <person name="Minx P."/>
            <person name="Tomlinson C."/>
            <person name="Mitreva M."/>
            <person name="Nelson J."/>
            <person name="Hou S."/>
            <person name="Wollam A."/>
            <person name="Pepin K.H."/>
            <person name="Johnson M."/>
            <person name="Bhonagiri V."/>
            <person name="Nash W.E."/>
            <person name="Warren W."/>
            <person name="Chinwalla A."/>
            <person name="Mardis E.R."/>
            <person name="Wilson R.K."/>
        </authorList>
    </citation>
    <scope>NUCLEOTIDE SEQUENCE [LARGE SCALE GENOMIC DNA]</scope>
    <source>
        <strain evidence="2 4">L1-82</strain>
    </source>
</reference>
<evidence type="ECO:0000313" key="5">
    <source>
        <dbReference type="Proteomes" id="UP000294398"/>
    </source>
</evidence>
<protein>
    <submittedName>
        <fullName evidence="2">Uncharacterized protein</fullName>
    </submittedName>
</protein>
<dbReference type="EMBL" id="LR027880">
    <property type="protein sequence ID" value="VCV20370.1"/>
    <property type="molecule type" value="Genomic_DNA"/>
</dbReference>
<keyword evidence="1" id="KW-1133">Transmembrane helix</keyword>
<dbReference type="EMBL" id="ABYJ02000073">
    <property type="protein sequence ID" value="EEV01408.1"/>
    <property type="molecule type" value="Genomic_DNA"/>
</dbReference>
<keyword evidence="1" id="KW-0812">Transmembrane</keyword>
<evidence type="ECO:0000313" key="4">
    <source>
        <dbReference type="Proteomes" id="UP000004828"/>
    </source>
</evidence>
<feature type="transmembrane region" description="Helical" evidence="1">
    <location>
        <begin position="20"/>
        <end position="41"/>
    </location>
</feature>
<accession>C7G9T2</accession>
<dbReference type="HOGENOM" id="CLU_1516799_0_0_9"/>
<keyword evidence="1" id="KW-0472">Membrane</keyword>
<dbReference type="RefSeq" id="WP_006856788.1">
    <property type="nucleotide sequence ID" value="NZ_GG692720.1"/>
</dbReference>
<organism evidence="2 4">
    <name type="scientific">Roseburia intestinalis L1-82</name>
    <dbReference type="NCBI Taxonomy" id="536231"/>
    <lineage>
        <taxon>Bacteria</taxon>
        <taxon>Bacillati</taxon>
        <taxon>Bacillota</taxon>
        <taxon>Clostridia</taxon>
        <taxon>Lachnospirales</taxon>
        <taxon>Lachnospiraceae</taxon>
        <taxon>Roseburia</taxon>
    </lineage>
</organism>
<dbReference type="Proteomes" id="UP000004828">
    <property type="component" value="Unassembled WGS sequence"/>
</dbReference>
<dbReference type="AlphaFoldDB" id="C7G9T2"/>
<evidence type="ECO:0000313" key="2">
    <source>
        <dbReference type="EMBL" id="EEV01408.1"/>
    </source>
</evidence>